<dbReference type="GO" id="GO:0003677">
    <property type="term" value="F:DNA binding"/>
    <property type="evidence" value="ECO:0007669"/>
    <property type="project" value="InterPro"/>
</dbReference>
<dbReference type="SUPFAM" id="SSF89447">
    <property type="entry name" value="AbrB/MazE/MraZ-like"/>
    <property type="match status" value="1"/>
</dbReference>
<name>A0A410P2X7_VELA1</name>
<evidence type="ECO:0000313" key="3">
    <source>
        <dbReference type="Proteomes" id="UP000287243"/>
    </source>
</evidence>
<keyword evidence="3" id="KW-1185">Reference proteome</keyword>
<gene>
    <name evidence="2" type="ORF">BU251_01845</name>
</gene>
<dbReference type="AlphaFoldDB" id="A0A410P2X7"/>
<dbReference type="KEGG" id="vai:BU251_01845"/>
<dbReference type="InterPro" id="IPR007159">
    <property type="entry name" value="SpoVT-AbrB_dom"/>
</dbReference>
<accession>A0A410P2X7</accession>
<proteinExistence type="predicted"/>
<dbReference type="SMART" id="SM00966">
    <property type="entry name" value="SpoVT_AbrB"/>
    <property type="match status" value="1"/>
</dbReference>
<feature type="domain" description="SpoVT-AbrB" evidence="1">
    <location>
        <begin position="13"/>
        <end position="59"/>
    </location>
</feature>
<organism evidence="2 3">
    <name type="scientific">Velamenicoccus archaeovorus</name>
    <dbReference type="NCBI Taxonomy" id="1930593"/>
    <lineage>
        <taxon>Bacteria</taxon>
        <taxon>Pseudomonadati</taxon>
        <taxon>Candidatus Omnitrophota</taxon>
        <taxon>Candidatus Velamenicoccus</taxon>
    </lineage>
</organism>
<sequence>MDHSMHPKVYGTVTLGAKGQVVIPVELRKKLSLHANDKMVVLSKGRGMIGLVPVEEFNRFLTEISMLREAFEAKTK</sequence>
<dbReference type="Pfam" id="PF04014">
    <property type="entry name" value="MazE_antitoxin"/>
    <property type="match status" value="1"/>
</dbReference>
<dbReference type="EMBL" id="CP019384">
    <property type="protein sequence ID" value="QAT16557.1"/>
    <property type="molecule type" value="Genomic_DNA"/>
</dbReference>
<dbReference type="OrthoDB" id="9812495at2"/>
<dbReference type="Gene3D" id="2.10.260.10">
    <property type="match status" value="1"/>
</dbReference>
<dbReference type="NCBIfam" id="TIGR01439">
    <property type="entry name" value="lp_hng_hel_AbrB"/>
    <property type="match status" value="1"/>
</dbReference>
<dbReference type="RefSeq" id="WP_128699196.1">
    <property type="nucleotide sequence ID" value="NZ_CP019384.1"/>
</dbReference>
<dbReference type="Proteomes" id="UP000287243">
    <property type="component" value="Chromosome"/>
</dbReference>
<reference evidence="2 3" key="1">
    <citation type="submission" date="2017-01" db="EMBL/GenBank/DDBJ databases">
        <title>First insights into the biology of 'candidatus Vampirococcus archaeovorus'.</title>
        <authorList>
            <person name="Kizina J."/>
            <person name="Jordan S."/>
            <person name="Stueber K."/>
            <person name="Reinhardt R."/>
            <person name="Harder J."/>
        </authorList>
    </citation>
    <scope>NUCLEOTIDE SEQUENCE [LARGE SCALE GENOMIC DNA]</scope>
    <source>
        <strain evidence="2 3">LiM</strain>
    </source>
</reference>
<dbReference type="InterPro" id="IPR037914">
    <property type="entry name" value="SpoVT-AbrB_sf"/>
</dbReference>
<protein>
    <submittedName>
        <fullName evidence="2">Transcriptional regulator MraZ</fullName>
    </submittedName>
</protein>
<evidence type="ECO:0000259" key="1">
    <source>
        <dbReference type="SMART" id="SM00966"/>
    </source>
</evidence>
<evidence type="ECO:0000313" key="2">
    <source>
        <dbReference type="EMBL" id="QAT16557.1"/>
    </source>
</evidence>